<keyword evidence="3" id="KW-1185">Reference proteome</keyword>
<organism evidence="2 3">
    <name type="scientific">Tautonia plasticadhaerens</name>
    <dbReference type="NCBI Taxonomy" id="2527974"/>
    <lineage>
        <taxon>Bacteria</taxon>
        <taxon>Pseudomonadati</taxon>
        <taxon>Planctomycetota</taxon>
        <taxon>Planctomycetia</taxon>
        <taxon>Isosphaerales</taxon>
        <taxon>Isosphaeraceae</taxon>
        <taxon>Tautonia</taxon>
    </lineage>
</organism>
<name>A0A518H2X4_9BACT</name>
<protein>
    <submittedName>
        <fullName evidence="2">Uncharacterized protein</fullName>
    </submittedName>
</protein>
<feature type="transmembrane region" description="Helical" evidence="1">
    <location>
        <begin position="159"/>
        <end position="182"/>
    </location>
</feature>
<evidence type="ECO:0000256" key="1">
    <source>
        <dbReference type="SAM" id="Phobius"/>
    </source>
</evidence>
<accession>A0A518H2X4</accession>
<keyword evidence="1" id="KW-0472">Membrane</keyword>
<feature type="transmembrane region" description="Helical" evidence="1">
    <location>
        <begin position="64"/>
        <end position="82"/>
    </location>
</feature>
<dbReference type="KEGG" id="tpla:ElP_30890"/>
<feature type="transmembrane region" description="Helical" evidence="1">
    <location>
        <begin position="118"/>
        <end position="138"/>
    </location>
</feature>
<dbReference type="Proteomes" id="UP000317835">
    <property type="component" value="Chromosome"/>
</dbReference>
<evidence type="ECO:0000313" key="2">
    <source>
        <dbReference type="EMBL" id="QDV35186.1"/>
    </source>
</evidence>
<feature type="transmembrane region" description="Helical" evidence="1">
    <location>
        <begin position="25"/>
        <end position="44"/>
    </location>
</feature>
<sequence length="186" mass="20065">MANEPEQGPGGWGPRAILARLRFSMADGAMLVVAASAASALFARTVEAMDGSSQRSLPPFKYDVAVLLVLAVGFTAVGLGAYKRHSVSQVLLQVTLACLALLSAIELGEAGWNRALLYWFQASFALMVAGPAVARRVVKASLPRGPRRSWWKNTLEAVAFSWFNVMLVLLGMLIQWTVYAIVGEIL</sequence>
<gene>
    <name evidence="2" type="ORF">ElP_30890</name>
</gene>
<dbReference type="OrthoDB" id="9994264at2"/>
<proteinExistence type="predicted"/>
<feature type="transmembrane region" description="Helical" evidence="1">
    <location>
        <begin position="94"/>
        <end position="112"/>
    </location>
</feature>
<keyword evidence="1" id="KW-0812">Transmembrane</keyword>
<dbReference type="RefSeq" id="WP_145270615.1">
    <property type="nucleotide sequence ID" value="NZ_CP036426.1"/>
</dbReference>
<dbReference type="EMBL" id="CP036426">
    <property type="protein sequence ID" value="QDV35186.1"/>
    <property type="molecule type" value="Genomic_DNA"/>
</dbReference>
<evidence type="ECO:0000313" key="3">
    <source>
        <dbReference type="Proteomes" id="UP000317835"/>
    </source>
</evidence>
<keyword evidence="1" id="KW-1133">Transmembrane helix</keyword>
<dbReference type="AlphaFoldDB" id="A0A518H2X4"/>
<reference evidence="2 3" key="1">
    <citation type="submission" date="2019-02" db="EMBL/GenBank/DDBJ databases">
        <title>Deep-cultivation of Planctomycetes and their phenomic and genomic characterization uncovers novel biology.</title>
        <authorList>
            <person name="Wiegand S."/>
            <person name="Jogler M."/>
            <person name="Boedeker C."/>
            <person name="Pinto D."/>
            <person name="Vollmers J."/>
            <person name="Rivas-Marin E."/>
            <person name="Kohn T."/>
            <person name="Peeters S.H."/>
            <person name="Heuer A."/>
            <person name="Rast P."/>
            <person name="Oberbeckmann S."/>
            <person name="Bunk B."/>
            <person name="Jeske O."/>
            <person name="Meyerdierks A."/>
            <person name="Storesund J.E."/>
            <person name="Kallscheuer N."/>
            <person name="Luecker S."/>
            <person name="Lage O.M."/>
            <person name="Pohl T."/>
            <person name="Merkel B.J."/>
            <person name="Hornburger P."/>
            <person name="Mueller R.-W."/>
            <person name="Bruemmer F."/>
            <person name="Labrenz M."/>
            <person name="Spormann A.M."/>
            <person name="Op den Camp H."/>
            <person name="Overmann J."/>
            <person name="Amann R."/>
            <person name="Jetten M.S.M."/>
            <person name="Mascher T."/>
            <person name="Medema M.H."/>
            <person name="Devos D.P."/>
            <person name="Kaster A.-K."/>
            <person name="Ovreas L."/>
            <person name="Rohde M."/>
            <person name="Galperin M.Y."/>
            <person name="Jogler C."/>
        </authorList>
    </citation>
    <scope>NUCLEOTIDE SEQUENCE [LARGE SCALE GENOMIC DNA]</scope>
    <source>
        <strain evidence="2 3">ElP</strain>
    </source>
</reference>